<dbReference type="GeneID" id="114336706"/>
<reference evidence="9" key="1">
    <citation type="submission" date="2025-04" db="UniProtKB">
        <authorList>
            <consortium name="RefSeq"/>
        </authorList>
    </citation>
    <scope>IDENTIFICATION</scope>
    <source>
        <tissue evidence="9">Whole insect</tissue>
    </source>
</reference>
<evidence type="ECO:0000256" key="2">
    <source>
        <dbReference type="ARBA" id="ARBA00022692"/>
    </source>
</evidence>
<feature type="transmembrane region" description="Helical" evidence="5">
    <location>
        <begin position="196"/>
        <end position="216"/>
    </location>
</feature>
<feature type="domain" description="TMEM205-like" evidence="6">
    <location>
        <begin position="127"/>
        <end position="222"/>
    </location>
</feature>
<dbReference type="InterPro" id="IPR025423">
    <property type="entry name" value="TMEM205-like"/>
</dbReference>
<feature type="transmembrane region" description="Helical" evidence="5">
    <location>
        <begin position="128"/>
        <end position="150"/>
    </location>
</feature>
<feature type="transmembrane region" description="Helical" evidence="5">
    <location>
        <begin position="162"/>
        <end position="181"/>
    </location>
</feature>
<dbReference type="InParanoid" id="A0A6P7G1W2"/>
<keyword evidence="2 5" id="KW-0812">Transmembrane</keyword>
<evidence type="ECO:0000313" key="8">
    <source>
        <dbReference type="Proteomes" id="UP001652700"/>
    </source>
</evidence>
<dbReference type="PANTHER" id="PTHR23241">
    <property type="entry name" value="LATE EMBRYOGENESIS ABUNDANT PLANTS LEA-RELATED"/>
    <property type="match status" value="1"/>
</dbReference>
<dbReference type="RefSeq" id="XP_028142866.1">
    <property type="nucleotide sequence ID" value="XM_028287065.1"/>
</dbReference>
<feature type="transmembrane region" description="Helical" evidence="5">
    <location>
        <begin position="92"/>
        <end position="108"/>
    </location>
</feature>
<evidence type="ECO:0000256" key="3">
    <source>
        <dbReference type="ARBA" id="ARBA00022989"/>
    </source>
</evidence>
<proteinExistence type="predicted"/>
<comment type="subcellular location">
    <subcellularLocation>
        <location evidence="1">Membrane</location>
    </subcellularLocation>
</comment>
<evidence type="ECO:0000313" key="7">
    <source>
        <dbReference type="EnsemblMetazoa" id="XP_028142866.1"/>
    </source>
</evidence>
<gene>
    <name evidence="9" type="primary">LOC114336706</name>
</gene>
<dbReference type="PANTHER" id="PTHR23241:SF102">
    <property type="entry name" value="LD23009P"/>
    <property type="match status" value="1"/>
</dbReference>
<evidence type="ECO:0000256" key="1">
    <source>
        <dbReference type="ARBA" id="ARBA00004370"/>
    </source>
</evidence>
<dbReference type="EnsemblMetazoa" id="XM_028287065.2">
    <property type="protein sequence ID" value="XP_028142866.1"/>
    <property type="gene ID" value="LOC114336706"/>
</dbReference>
<evidence type="ECO:0000259" key="6">
    <source>
        <dbReference type="Pfam" id="PF13664"/>
    </source>
</evidence>
<dbReference type="AlphaFoldDB" id="A0A6P7G1W2"/>
<dbReference type="OrthoDB" id="1641132at2759"/>
<evidence type="ECO:0000313" key="9">
    <source>
        <dbReference type="RefSeq" id="XP_028142866.1"/>
    </source>
</evidence>
<keyword evidence="3 5" id="KW-1133">Transmembrane helix</keyword>
<dbReference type="Pfam" id="PF13664">
    <property type="entry name" value="DUF4149"/>
    <property type="match status" value="1"/>
</dbReference>
<accession>A0A6P7G1W2</accession>
<organism evidence="9">
    <name type="scientific">Diabrotica virgifera virgifera</name>
    <name type="common">western corn rootworm</name>
    <dbReference type="NCBI Taxonomy" id="50390"/>
    <lineage>
        <taxon>Eukaryota</taxon>
        <taxon>Metazoa</taxon>
        <taxon>Ecdysozoa</taxon>
        <taxon>Arthropoda</taxon>
        <taxon>Hexapoda</taxon>
        <taxon>Insecta</taxon>
        <taxon>Pterygota</taxon>
        <taxon>Neoptera</taxon>
        <taxon>Endopterygota</taxon>
        <taxon>Coleoptera</taxon>
        <taxon>Polyphaga</taxon>
        <taxon>Cucujiformia</taxon>
        <taxon>Chrysomeloidea</taxon>
        <taxon>Chrysomelidae</taxon>
        <taxon>Galerucinae</taxon>
        <taxon>Diabroticina</taxon>
        <taxon>Diabroticites</taxon>
        <taxon>Diabrotica</taxon>
    </lineage>
</organism>
<dbReference type="KEGG" id="dvv:114336706"/>
<evidence type="ECO:0000256" key="4">
    <source>
        <dbReference type="ARBA" id="ARBA00023136"/>
    </source>
</evidence>
<sequence>MCVGKIVSDIERTNPVIGKLEFRNVEQVVRPQHTEDHQSCNPDNPDRGGYEQDILGVSTKYTYYFFQAIKNLQQQFFKSNTYKILRHTTQPAHFITAVSVIFVAYLMMPGKAHPKMSLLWNLLYLGAFSAHFGAQIWMTFVSGLALFFSLSRHTFGSVQQVLFPKYFLLNTVLSFITLFVFMKTNNSVLLESWENLIQALSISLCFLVELVVRLYFTPPLLRLIGIKHKIEKEAGVGLEVGKYDLGRLKDCPYYMKIHKSFRSIHMTIAILNLVAMACTTLHLYYLSQKLCSI</sequence>
<feature type="transmembrane region" description="Helical" evidence="5">
    <location>
        <begin position="264"/>
        <end position="285"/>
    </location>
</feature>
<dbReference type="InterPro" id="IPR053009">
    <property type="entry name" value="Xanthocillin_Biosynth-Assoc"/>
</dbReference>
<protein>
    <submittedName>
        <fullName evidence="9">Transmembrane protein 205</fullName>
    </submittedName>
</protein>
<dbReference type="GO" id="GO:0016020">
    <property type="term" value="C:membrane"/>
    <property type="evidence" value="ECO:0007669"/>
    <property type="project" value="UniProtKB-SubCell"/>
</dbReference>
<name>A0A6P7G1W2_DIAVI</name>
<dbReference type="Proteomes" id="UP001652700">
    <property type="component" value="Unplaced"/>
</dbReference>
<reference evidence="7" key="2">
    <citation type="submission" date="2025-05" db="UniProtKB">
        <authorList>
            <consortium name="EnsemblMetazoa"/>
        </authorList>
    </citation>
    <scope>IDENTIFICATION</scope>
</reference>
<evidence type="ECO:0000256" key="5">
    <source>
        <dbReference type="SAM" id="Phobius"/>
    </source>
</evidence>
<keyword evidence="4 5" id="KW-0472">Membrane</keyword>
<keyword evidence="8" id="KW-1185">Reference proteome</keyword>